<keyword evidence="2" id="KW-1185">Reference proteome</keyword>
<reference evidence="1 2" key="1">
    <citation type="journal article" date="2017" name="BMC Genomics">
        <title>Genomic analysis of methanogenic archaea reveals a shift towards energy conservation.</title>
        <authorList>
            <person name="Gilmore S.P."/>
            <person name="Henske J.K."/>
            <person name="Sexton J.A."/>
            <person name="Solomon K.V."/>
            <person name="Seppala S."/>
            <person name="Yoo J.I."/>
            <person name="Huyett L.M."/>
            <person name="Pressman A."/>
            <person name="Cogan J.Z."/>
            <person name="Kivenson V."/>
            <person name="Peng X."/>
            <person name="Tan Y."/>
            <person name="Valentine D.L."/>
            <person name="O'Malley M.A."/>
        </authorList>
    </citation>
    <scope>NUCLEOTIDE SEQUENCE [LARGE SCALE GENOMIC DNA]</scope>
    <source>
        <strain evidence="1 2">M.o.H.</strain>
    </source>
</reference>
<evidence type="ECO:0000313" key="1">
    <source>
        <dbReference type="EMBL" id="PAV03087.1"/>
    </source>
</evidence>
<proteinExistence type="predicted"/>
<gene>
    <name evidence="1" type="ORF">ASJ80_07400</name>
</gene>
<organism evidence="1 2">
    <name type="scientific">Methanobacterium bryantii</name>
    <dbReference type="NCBI Taxonomy" id="2161"/>
    <lineage>
        <taxon>Archaea</taxon>
        <taxon>Methanobacteriati</taxon>
        <taxon>Methanobacteriota</taxon>
        <taxon>Methanomada group</taxon>
        <taxon>Methanobacteria</taxon>
        <taxon>Methanobacteriales</taxon>
        <taxon>Methanobacteriaceae</taxon>
        <taxon>Methanobacterium</taxon>
    </lineage>
</organism>
<evidence type="ECO:0000313" key="2">
    <source>
        <dbReference type="Proteomes" id="UP000217784"/>
    </source>
</evidence>
<accession>A0A2A2H124</accession>
<name>A0A2A2H124_METBR</name>
<protein>
    <submittedName>
        <fullName evidence="1">Uncharacterized protein</fullName>
    </submittedName>
</protein>
<dbReference type="EMBL" id="LMVM01000040">
    <property type="protein sequence ID" value="PAV03087.1"/>
    <property type="molecule type" value="Genomic_DNA"/>
</dbReference>
<comment type="caution">
    <text evidence="1">The sequence shown here is derived from an EMBL/GenBank/DDBJ whole genome shotgun (WGS) entry which is preliminary data.</text>
</comment>
<dbReference type="AlphaFoldDB" id="A0A2A2H124"/>
<dbReference type="Proteomes" id="UP000217784">
    <property type="component" value="Unassembled WGS sequence"/>
</dbReference>
<sequence>MGIATRFLLKDYQYPLNPDAISYICISQKYVSGDFSNAINGTPSAEGVYQLSQTLKNDYKVTG</sequence>